<feature type="domain" description="C2H2-type" evidence="3">
    <location>
        <begin position="353"/>
        <end position="382"/>
    </location>
</feature>
<proteinExistence type="predicted"/>
<evidence type="ECO:0000313" key="5">
    <source>
        <dbReference type="Proteomes" id="UP001322277"/>
    </source>
</evidence>
<accession>A0AAX4IFU3</accession>
<dbReference type="EMBL" id="CP137308">
    <property type="protein sequence ID" value="WQF81945.1"/>
    <property type="molecule type" value="Genomic_DNA"/>
</dbReference>
<dbReference type="PROSITE" id="PS50157">
    <property type="entry name" value="ZINC_FINGER_C2H2_2"/>
    <property type="match status" value="1"/>
</dbReference>
<dbReference type="PANTHER" id="PTHR35391:SF7">
    <property type="entry name" value="C2H2-TYPE DOMAIN-CONTAINING PROTEIN"/>
    <property type="match status" value="1"/>
</dbReference>
<protein>
    <submittedName>
        <fullName evidence="4">Zinc finger C2H2-type</fullName>
    </submittedName>
</protein>
<dbReference type="RefSeq" id="XP_062779169.1">
    <property type="nucleotide sequence ID" value="XM_062923118.1"/>
</dbReference>
<gene>
    <name evidence="4" type="ORF">CDEST_06959</name>
</gene>
<dbReference type="Pfam" id="PF26082">
    <property type="entry name" value="zf-C2H2_AcuF"/>
    <property type="match status" value="1"/>
</dbReference>
<sequence>MAKSFADLAADINTSFDCLVGTVEDADGFAVQSSLQYKFRDQLARFRVWSGDTGALDKDQDSLESRLRDASHIRTQILELLDDLDQSLKDARHIISSFDPSWIGLKDGEEDLSDVDAETEVTEIAADITDLIDCLSRLSFSIHNPAPHDHIVAPVMANAANIEQQDIQHVRNEFPGIKDYLARRLGNSISRRREFLQYLKTARPSCRSRISTKETEFVQNANTILIREKAKRMISAGDLSDGLSDDSGCVSGGSQSAYQTPEMTPGRNNDPTVTREHSNFGIPLTKEGADITVDCPYCHMEVSVKTASSLKKHLLEDIKPFNCLAKVCTISENSFSTLDEWMQHMVQNHLRTYRCPMLCEKTFTSRSDSAKHLTQDHPNSVSERHVDALIRLSSEPLDPDTSVSCPLCLKSLPSLRKYKKHVGNHLVKLALFALPETGSPKQHHGQDNVGIEEVTLDAGAFVKRPVSPGDGPSPHVSANDDGTKPSNDSKGLDTLIGDTEQPPRGHSQQPSAGEKPTGMEPTTQRPTSPPGGDQQPPNNELSQTTSVSKARPKKYFVSRDGIDHDVIKADICLYLGPDATVQPSVHQAMLDDLKTDSAHWKVERVWIKPAGYGESLTHASRRRYLQTNPTIYAGNGTRSQNSASMYRSRMTSDPEPVNRYGKDLGYDKTAAEIYNKRPGGGYPSAFYPNPTPALLPILYKNKPMLSGIQGWDDFDPQADIPIAEMYKPIGYFNQADG</sequence>
<feature type="compositionally biased region" description="Low complexity" evidence="2">
    <location>
        <begin position="245"/>
        <end position="256"/>
    </location>
</feature>
<dbReference type="InterPro" id="IPR013087">
    <property type="entry name" value="Znf_C2H2_type"/>
</dbReference>
<evidence type="ECO:0000256" key="1">
    <source>
        <dbReference type="PROSITE-ProRule" id="PRU00042"/>
    </source>
</evidence>
<dbReference type="Gene3D" id="3.30.160.60">
    <property type="entry name" value="Classic Zinc Finger"/>
    <property type="match status" value="1"/>
</dbReference>
<dbReference type="SMART" id="SM00355">
    <property type="entry name" value="ZnF_C2H2"/>
    <property type="match status" value="3"/>
</dbReference>
<reference evidence="5" key="1">
    <citation type="journal article" date="2023" name="bioRxiv">
        <title>Complete genome of the Medicago anthracnose fungus, Colletotrichum destructivum, reveals a mini-chromosome-like region within a core chromosome.</title>
        <authorList>
            <person name="Lapalu N."/>
            <person name="Simon A."/>
            <person name="Lu A."/>
            <person name="Plaumann P.-L."/>
            <person name="Amselem J."/>
            <person name="Pigne S."/>
            <person name="Auger A."/>
            <person name="Koch C."/>
            <person name="Dallery J.-F."/>
            <person name="O'Connell R.J."/>
        </authorList>
    </citation>
    <scope>NUCLEOTIDE SEQUENCE [LARGE SCALE GENOMIC DNA]</scope>
    <source>
        <strain evidence="5">CBS 520.97</strain>
    </source>
</reference>
<dbReference type="GO" id="GO:0008270">
    <property type="term" value="F:zinc ion binding"/>
    <property type="evidence" value="ECO:0007669"/>
    <property type="project" value="UniProtKB-KW"/>
</dbReference>
<feature type="compositionally biased region" description="Polar residues" evidence="2">
    <location>
        <begin position="630"/>
        <end position="651"/>
    </location>
</feature>
<dbReference type="KEGG" id="cdet:87943462"/>
<feature type="region of interest" description="Disordered" evidence="2">
    <location>
        <begin position="245"/>
        <end position="273"/>
    </location>
</feature>
<name>A0AAX4IFU3_9PEZI</name>
<keyword evidence="1" id="KW-0862">Zinc</keyword>
<keyword evidence="5" id="KW-1185">Reference proteome</keyword>
<dbReference type="PROSITE" id="PS00028">
    <property type="entry name" value="ZINC_FINGER_C2H2_1"/>
    <property type="match status" value="1"/>
</dbReference>
<feature type="region of interest" description="Disordered" evidence="2">
    <location>
        <begin position="630"/>
        <end position="662"/>
    </location>
</feature>
<dbReference type="InterPro" id="IPR058925">
    <property type="entry name" value="zf-C2H2_AcuF"/>
</dbReference>
<evidence type="ECO:0000313" key="4">
    <source>
        <dbReference type="EMBL" id="WQF81945.1"/>
    </source>
</evidence>
<dbReference type="Proteomes" id="UP001322277">
    <property type="component" value="Chromosome 4"/>
</dbReference>
<organism evidence="4 5">
    <name type="scientific">Colletotrichum destructivum</name>
    <dbReference type="NCBI Taxonomy" id="34406"/>
    <lineage>
        <taxon>Eukaryota</taxon>
        <taxon>Fungi</taxon>
        <taxon>Dikarya</taxon>
        <taxon>Ascomycota</taxon>
        <taxon>Pezizomycotina</taxon>
        <taxon>Sordariomycetes</taxon>
        <taxon>Hypocreomycetidae</taxon>
        <taxon>Glomerellales</taxon>
        <taxon>Glomerellaceae</taxon>
        <taxon>Colletotrichum</taxon>
        <taxon>Colletotrichum destructivum species complex</taxon>
    </lineage>
</organism>
<evidence type="ECO:0000259" key="3">
    <source>
        <dbReference type="PROSITE" id="PS50157"/>
    </source>
</evidence>
<feature type="compositionally biased region" description="Polar residues" evidence="2">
    <location>
        <begin position="535"/>
        <end position="548"/>
    </location>
</feature>
<dbReference type="AlphaFoldDB" id="A0AAX4IFU3"/>
<feature type="compositionally biased region" description="Polar residues" evidence="2">
    <location>
        <begin position="257"/>
        <end position="272"/>
    </location>
</feature>
<dbReference type="PANTHER" id="PTHR35391">
    <property type="entry name" value="C2H2-TYPE DOMAIN-CONTAINING PROTEIN-RELATED"/>
    <property type="match status" value="1"/>
</dbReference>
<dbReference type="GeneID" id="87943462"/>
<keyword evidence="1" id="KW-0863">Zinc-finger</keyword>
<keyword evidence="1" id="KW-0479">Metal-binding</keyword>
<evidence type="ECO:0000256" key="2">
    <source>
        <dbReference type="SAM" id="MobiDB-lite"/>
    </source>
</evidence>
<feature type="region of interest" description="Disordered" evidence="2">
    <location>
        <begin position="462"/>
        <end position="552"/>
    </location>
</feature>